<evidence type="ECO:0000256" key="1">
    <source>
        <dbReference type="SAM" id="SignalP"/>
    </source>
</evidence>
<keyword evidence="4" id="KW-1185">Reference proteome</keyword>
<dbReference type="RefSeq" id="WP_273942188.1">
    <property type="nucleotide sequence ID" value="NZ_CP097263.1"/>
</dbReference>
<evidence type="ECO:0000313" key="3">
    <source>
        <dbReference type="EMBL" id="MFC0541776.1"/>
    </source>
</evidence>
<feature type="domain" description="DUF7617" evidence="2">
    <location>
        <begin position="673"/>
        <end position="801"/>
    </location>
</feature>
<dbReference type="EMBL" id="JBHLUD010000002">
    <property type="protein sequence ID" value="MFC0541776.1"/>
    <property type="molecule type" value="Genomic_DNA"/>
</dbReference>
<proteinExistence type="predicted"/>
<evidence type="ECO:0000313" key="4">
    <source>
        <dbReference type="Proteomes" id="UP001589810"/>
    </source>
</evidence>
<gene>
    <name evidence="3" type="ORF">ACFFH7_09805</name>
</gene>
<comment type="caution">
    <text evidence="3">The sequence shown here is derived from an EMBL/GenBank/DDBJ whole genome shotgun (WGS) entry which is preliminary data.</text>
</comment>
<dbReference type="Pfam" id="PF24593">
    <property type="entry name" value="DUF7617"/>
    <property type="match status" value="1"/>
</dbReference>
<accession>A0ABV6MNB9</accession>
<feature type="chain" id="PRO_5045140545" description="DUF7617 domain-containing protein" evidence="1">
    <location>
        <begin position="33"/>
        <end position="808"/>
    </location>
</feature>
<dbReference type="Proteomes" id="UP001589810">
    <property type="component" value="Unassembled WGS sequence"/>
</dbReference>
<dbReference type="InterPro" id="IPR055388">
    <property type="entry name" value="DUF7617"/>
</dbReference>
<reference evidence="3 4" key="1">
    <citation type="submission" date="2024-09" db="EMBL/GenBank/DDBJ databases">
        <authorList>
            <person name="Sun Q."/>
            <person name="Mori K."/>
        </authorList>
    </citation>
    <scope>NUCLEOTIDE SEQUENCE [LARGE SCALE GENOMIC DNA]</scope>
    <source>
        <strain evidence="3 4">TBRC 1432</strain>
    </source>
</reference>
<feature type="signal peptide" evidence="1">
    <location>
        <begin position="1"/>
        <end position="32"/>
    </location>
</feature>
<name>A0ABV6MNB9_9PSEU</name>
<protein>
    <recommendedName>
        <fullName evidence="2">DUF7617 domain-containing protein</fullName>
    </recommendedName>
</protein>
<evidence type="ECO:0000259" key="2">
    <source>
        <dbReference type="Pfam" id="PF24593"/>
    </source>
</evidence>
<sequence>MKRRLAFARSTLTVGVVIAAVAAGVAAPAAVAAPSGLTKSVQDVTSPGADPVNHADTLNWVLSYANTSSSGSAPATITDPVEGSQAYVPGSLQVPPGWTPSWSTDGTNFQGTDPGAATVAVRATNPGARPGGTNLGNILLAPVKPTATATGGDGYSPIVYRRADGTVEAWNMYHHLYAAAPKLVCTDLTAGAPCAGGPWPRPVNTAPGPLGSGATGDIATTLTPQYVQDPGRPGVVYYAATTAASVGVGCLDLAARANCGYFPLVSTGSGGAYGLAGLVTTGGNLYGFGTNGQVLCLTIASQSPCAGQPYAPVVPANNNGPGGLYMGSLAVAGGKVFGSSSPGGPVVLGCFDPATASACAGWSSPHPVAPSGNSYDAYTAYDTGNNAVGACSTTAGNPTSTTTCYQIDGTPLAAPTVFNGLSSQLVFNPENALGPDGHLRSYTGIWGGSVAGATVCYDWTAAAACAGFPLPATHPSANGGVTRDYGYAYDPTTRCLFGLGDAGILFSEDPSTSNSPCIHSGADVTLTPSSFYCDGGANHIHGYTDARLENMNLANVNLAASTADVSDVNGSVFAHPSFAADGSLDLSGISPAAHPAITVSAHLVLNNSNDFTGGNQPHLVVSFTGDAPQICFRTTVSSTCTVSGVTDTATGSDATGPLTSNTVSLRVAPGSGCQPNVTVSKEICASAHNSDCGPGGPGPWVKHATPGLLGLLLANPHWRITVTNAGPVGITGATVNDSAESSCRSAAGTFDLAAGQSKQVYCSTQLLISLLPFTNTASASYVPVNSPDGTPPSRTTGSSAVACNLLGC</sequence>
<keyword evidence="1" id="KW-0732">Signal</keyword>
<organism evidence="3 4">
    <name type="scientific">Kutzneria chonburiensis</name>
    <dbReference type="NCBI Taxonomy" id="1483604"/>
    <lineage>
        <taxon>Bacteria</taxon>
        <taxon>Bacillati</taxon>
        <taxon>Actinomycetota</taxon>
        <taxon>Actinomycetes</taxon>
        <taxon>Pseudonocardiales</taxon>
        <taxon>Pseudonocardiaceae</taxon>
        <taxon>Kutzneria</taxon>
    </lineage>
</organism>